<sequence>MKRADITATRVFLLLAALAAGRGHAQEHVEVFQLSTQQVRGADGAAVHYVDGIERVTKALSVGLPPSTQQAATLAKERFAALSGADRKGIEAGARALDLAARYRLTKVPAIVFDQRAVVYGVPDVDAARTIYRAWRARGH</sequence>
<name>A0ABX1PUI1_9RHOO</name>
<keyword evidence="3" id="KW-1185">Reference proteome</keyword>
<dbReference type="InterPro" id="IPR011090">
    <property type="entry name" value="Integr_conj_element_PFL4709"/>
</dbReference>
<keyword evidence="1" id="KW-0732">Signal</keyword>
<dbReference type="Proteomes" id="UP000623795">
    <property type="component" value="Unassembled WGS sequence"/>
</dbReference>
<dbReference type="EMBL" id="WTVN01000001">
    <property type="protein sequence ID" value="NMG42342.1"/>
    <property type="molecule type" value="Genomic_DNA"/>
</dbReference>
<evidence type="ECO:0000313" key="2">
    <source>
        <dbReference type="EMBL" id="NMG42342.1"/>
    </source>
</evidence>
<organism evidence="2 3">
    <name type="scientific">Aromatoleum toluvorans</name>
    <dbReference type="NCBI Taxonomy" id="92002"/>
    <lineage>
        <taxon>Bacteria</taxon>
        <taxon>Pseudomonadati</taxon>
        <taxon>Pseudomonadota</taxon>
        <taxon>Betaproteobacteria</taxon>
        <taxon>Rhodocyclales</taxon>
        <taxon>Rhodocyclaceae</taxon>
        <taxon>Aromatoleum</taxon>
    </lineage>
</organism>
<dbReference type="RefSeq" id="WP_169254247.1">
    <property type="nucleotide sequence ID" value="NZ_WTVN01000001.1"/>
</dbReference>
<evidence type="ECO:0000256" key="1">
    <source>
        <dbReference type="SAM" id="SignalP"/>
    </source>
</evidence>
<dbReference type="Pfam" id="PF07511">
    <property type="entry name" value="DUF1525"/>
    <property type="match status" value="1"/>
</dbReference>
<dbReference type="NCBIfam" id="TIGR03757">
    <property type="entry name" value="conj_TIGR03757"/>
    <property type="match status" value="1"/>
</dbReference>
<evidence type="ECO:0000313" key="3">
    <source>
        <dbReference type="Proteomes" id="UP000623795"/>
    </source>
</evidence>
<proteinExistence type="predicted"/>
<feature type="chain" id="PRO_5046364517" evidence="1">
    <location>
        <begin position="26"/>
        <end position="140"/>
    </location>
</feature>
<comment type="caution">
    <text evidence="2">The sequence shown here is derived from an EMBL/GenBank/DDBJ whole genome shotgun (WGS) entry which is preliminary data.</text>
</comment>
<gene>
    <name evidence="2" type="ORF">GPA22_01140</name>
</gene>
<protein>
    <submittedName>
        <fullName evidence="2">TIGR03757 family integrating conjugative element protein</fullName>
    </submittedName>
</protein>
<accession>A0ABX1PUI1</accession>
<feature type="signal peptide" evidence="1">
    <location>
        <begin position="1"/>
        <end position="25"/>
    </location>
</feature>
<reference evidence="2 3" key="1">
    <citation type="submission" date="2019-12" db="EMBL/GenBank/DDBJ databases">
        <title>Comparative genomics gives insights into the taxonomy of the Azoarcus-Aromatoleum group and reveals separate origins of nif in the plant-associated Azoarcus and non-plant-associated Aromatoleum sub-groups.</title>
        <authorList>
            <person name="Lafos M."/>
            <person name="Maluk M."/>
            <person name="Batista M."/>
            <person name="Junghare M."/>
            <person name="Carmona M."/>
            <person name="Faoro H."/>
            <person name="Cruz L.M."/>
            <person name="Battistoni F."/>
            <person name="De Souza E."/>
            <person name="Pedrosa F."/>
            <person name="Chen W.-M."/>
            <person name="Poole P.S."/>
            <person name="Dixon R.A."/>
            <person name="James E.K."/>
        </authorList>
    </citation>
    <scope>NUCLEOTIDE SEQUENCE [LARGE SCALE GENOMIC DNA]</scope>
    <source>
        <strain evidence="2 3">Td21</strain>
    </source>
</reference>